<dbReference type="InterPro" id="IPR001138">
    <property type="entry name" value="Zn2Cys6_DnaBD"/>
</dbReference>
<dbReference type="AlphaFoldDB" id="A0AAD7BY45"/>
<dbReference type="InterPro" id="IPR036864">
    <property type="entry name" value="Zn2-C6_fun-type_DNA-bd_sf"/>
</dbReference>
<dbReference type="PROSITE" id="PS50048">
    <property type="entry name" value="ZN2_CY6_FUNGAL_2"/>
    <property type="match status" value="1"/>
</dbReference>
<evidence type="ECO:0000313" key="4">
    <source>
        <dbReference type="Proteomes" id="UP001221757"/>
    </source>
</evidence>
<dbReference type="Gene3D" id="4.10.240.10">
    <property type="entry name" value="Zn(2)-C6 fungal-type DNA-binding domain"/>
    <property type="match status" value="1"/>
</dbReference>
<keyword evidence="4" id="KW-1185">Reference proteome</keyword>
<proteinExistence type="predicted"/>
<sequence>MFTPKRFSSDFPQDSMDDLDFARGQHDFAMADLEALPPLLFTAASPVTDRGRGFDGEISRGYTHPRAFSHSPQPTHARRPDVRHPNSDAANNTVYGGYTEVYDPQPSNAAELHAMDALMIHPSSGSHMHPAQFTQYAPSETAASAPEAAMFSSSPAPFSTHSSPGYFTHDLPHPTDTARPGSGYQRPQYLGAHHHHSYSDGGCPSGMHPFHDATGSNTWGTLALQYPPPPSTPALPPSAAHQFSAFGRHPAAATAPRRVPAMFKFAPPPKSGAKHKQLPACFFCRARKIGCQRPPPEAPDQTCNQCTRRERECAYPTESRRGQHNQNRARFGRKFESADGDSEGPSPPSSLADSELHL</sequence>
<feature type="region of interest" description="Disordered" evidence="1">
    <location>
        <begin position="312"/>
        <end position="358"/>
    </location>
</feature>
<protein>
    <recommendedName>
        <fullName evidence="2">Zn(2)-C6 fungal-type domain-containing protein</fullName>
    </recommendedName>
</protein>
<feature type="domain" description="Zn(2)-C6 fungal-type" evidence="2">
    <location>
        <begin position="280"/>
        <end position="315"/>
    </location>
</feature>
<dbReference type="Proteomes" id="UP001221757">
    <property type="component" value="Unassembled WGS sequence"/>
</dbReference>
<comment type="caution">
    <text evidence="3">The sequence shown here is derived from an EMBL/GenBank/DDBJ whole genome shotgun (WGS) entry which is preliminary data.</text>
</comment>
<dbReference type="EMBL" id="JARKIE010000478">
    <property type="protein sequence ID" value="KAJ7634005.1"/>
    <property type="molecule type" value="Genomic_DNA"/>
</dbReference>
<accession>A0AAD7BY45</accession>
<dbReference type="GO" id="GO:0000981">
    <property type="term" value="F:DNA-binding transcription factor activity, RNA polymerase II-specific"/>
    <property type="evidence" value="ECO:0007669"/>
    <property type="project" value="InterPro"/>
</dbReference>
<organism evidence="3 4">
    <name type="scientific">Mycena rosella</name>
    <name type="common">Pink bonnet</name>
    <name type="synonym">Agaricus rosellus</name>
    <dbReference type="NCBI Taxonomy" id="1033263"/>
    <lineage>
        <taxon>Eukaryota</taxon>
        <taxon>Fungi</taxon>
        <taxon>Dikarya</taxon>
        <taxon>Basidiomycota</taxon>
        <taxon>Agaricomycotina</taxon>
        <taxon>Agaricomycetes</taxon>
        <taxon>Agaricomycetidae</taxon>
        <taxon>Agaricales</taxon>
        <taxon>Marasmiineae</taxon>
        <taxon>Mycenaceae</taxon>
        <taxon>Mycena</taxon>
    </lineage>
</organism>
<feature type="region of interest" description="Disordered" evidence="1">
    <location>
        <begin position="52"/>
        <end position="88"/>
    </location>
</feature>
<feature type="region of interest" description="Disordered" evidence="1">
    <location>
        <begin position="178"/>
        <end position="197"/>
    </location>
</feature>
<gene>
    <name evidence="3" type="ORF">B0H17DRAFT_1217366</name>
</gene>
<dbReference type="SMART" id="SM00066">
    <property type="entry name" value="GAL4"/>
    <property type="match status" value="1"/>
</dbReference>
<reference evidence="3" key="1">
    <citation type="submission" date="2023-03" db="EMBL/GenBank/DDBJ databases">
        <title>Massive genome expansion in bonnet fungi (Mycena s.s.) driven by repeated elements and novel gene families across ecological guilds.</title>
        <authorList>
            <consortium name="Lawrence Berkeley National Laboratory"/>
            <person name="Harder C.B."/>
            <person name="Miyauchi S."/>
            <person name="Viragh M."/>
            <person name="Kuo A."/>
            <person name="Thoen E."/>
            <person name="Andreopoulos B."/>
            <person name="Lu D."/>
            <person name="Skrede I."/>
            <person name="Drula E."/>
            <person name="Henrissat B."/>
            <person name="Morin E."/>
            <person name="Kohler A."/>
            <person name="Barry K."/>
            <person name="LaButti K."/>
            <person name="Morin E."/>
            <person name="Salamov A."/>
            <person name="Lipzen A."/>
            <person name="Mereny Z."/>
            <person name="Hegedus B."/>
            <person name="Baldrian P."/>
            <person name="Stursova M."/>
            <person name="Weitz H."/>
            <person name="Taylor A."/>
            <person name="Grigoriev I.V."/>
            <person name="Nagy L.G."/>
            <person name="Martin F."/>
            <person name="Kauserud H."/>
        </authorList>
    </citation>
    <scope>NUCLEOTIDE SEQUENCE</scope>
    <source>
        <strain evidence="3">CBHHK067</strain>
    </source>
</reference>
<dbReference type="SUPFAM" id="SSF57701">
    <property type="entry name" value="Zn2/Cys6 DNA-binding domain"/>
    <property type="match status" value="1"/>
</dbReference>
<dbReference type="CDD" id="cd00067">
    <property type="entry name" value="GAL4"/>
    <property type="match status" value="1"/>
</dbReference>
<dbReference type="GO" id="GO:0008270">
    <property type="term" value="F:zinc ion binding"/>
    <property type="evidence" value="ECO:0007669"/>
    <property type="project" value="InterPro"/>
</dbReference>
<evidence type="ECO:0000313" key="3">
    <source>
        <dbReference type="EMBL" id="KAJ7634005.1"/>
    </source>
</evidence>
<evidence type="ECO:0000256" key="1">
    <source>
        <dbReference type="SAM" id="MobiDB-lite"/>
    </source>
</evidence>
<feature type="compositionally biased region" description="Basic and acidic residues" evidence="1">
    <location>
        <begin position="312"/>
        <end position="321"/>
    </location>
</feature>
<evidence type="ECO:0000259" key="2">
    <source>
        <dbReference type="PROSITE" id="PS50048"/>
    </source>
</evidence>
<name>A0AAD7BY45_MYCRO</name>
<dbReference type="PROSITE" id="PS00463">
    <property type="entry name" value="ZN2_CY6_FUNGAL_1"/>
    <property type="match status" value="1"/>
</dbReference>